<dbReference type="PANTHER" id="PTHR42756">
    <property type="entry name" value="TRANSCRIPTIONAL REGULATOR, MARR"/>
    <property type="match status" value="1"/>
</dbReference>
<dbReference type="GO" id="GO:0003677">
    <property type="term" value="F:DNA binding"/>
    <property type="evidence" value="ECO:0007669"/>
    <property type="project" value="UniProtKB-KW"/>
</dbReference>
<evidence type="ECO:0000313" key="5">
    <source>
        <dbReference type="EMBL" id="MBB3151925.1"/>
    </source>
</evidence>
<reference evidence="5 6" key="1">
    <citation type="submission" date="2020-08" db="EMBL/GenBank/DDBJ databases">
        <title>Genomic Encyclopedia of Type Strains, Phase III (KMG-III): the genomes of soil and plant-associated and newly described type strains.</title>
        <authorList>
            <person name="Whitman W."/>
        </authorList>
    </citation>
    <scope>NUCLEOTIDE SEQUENCE [LARGE SCALE GENOMIC DNA]</scope>
    <source>
        <strain evidence="5 6">CECT 8234</strain>
    </source>
</reference>
<protein>
    <submittedName>
        <fullName evidence="5">MarR family 2-MHQ and catechol resistance regulon transcriptional repressor</fullName>
    </submittedName>
</protein>
<comment type="caution">
    <text evidence="5">The sequence shown here is derived from an EMBL/GenBank/DDBJ whole genome shotgun (WGS) entry which is preliminary data.</text>
</comment>
<dbReference type="InterPro" id="IPR000835">
    <property type="entry name" value="HTH_MarR-typ"/>
</dbReference>
<name>A0A7W5C697_9BACL</name>
<sequence length="167" mass="19060">MTERTDEGKALDLRLIRVIKNMVATLYGSLERDIDSYGLSMETFQILEFLYNKGSQPIQKISEAFSIPSGSITYVVDKLEKKAFVERLPIPGDRRKTNVNMTEEGRKYFDNIFPQHVQTISDNLSFATDEEKLVLIEVLKKIGYGIKNRQGIPIEEETDNSSPADHK</sequence>
<evidence type="ECO:0000256" key="3">
    <source>
        <dbReference type="ARBA" id="ARBA00023163"/>
    </source>
</evidence>
<feature type="domain" description="HTH marR-type" evidence="4">
    <location>
        <begin position="12"/>
        <end position="144"/>
    </location>
</feature>
<dbReference type="GO" id="GO:0003700">
    <property type="term" value="F:DNA-binding transcription factor activity"/>
    <property type="evidence" value="ECO:0007669"/>
    <property type="project" value="InterPro"/>
</dbReference>
<dbReference type="AlphaFoldDB" id="A0A7W5C697"/>
<dbReference type="EMBL" id="JACHXW010000004">
    <property type="protein sequence ID" value="MBB3151925.1"/>
    <property type="molecule type" value="Genomic_DNA"/>
</dbReference>
<dbReference type="RefSeq" id="WP_183561326.1">
    <property type="nucleotide sequence ID" value="NZ_CBCSLB010000008.1"/>
</dbReference>
<keyword evidence="3" id="KW-0804">Transcription</keyword>
<evidence type="ECO:0000256" key="1">
    <source>
        <dbReference type="ARBA" id="ARBA00023015"/>
    </source>
</evidence>
<dbReference type="InterPro" id="IPR036388">
    <property type="entry name" value="WH-like_DNA-bd_sf"/>
</dbReference>
<dbReference type="Pfam" id="PF01047">
    <property type="entry name" value="MarR"/>
    <property type="match status" value="1"/>
</dbReference>
<keyword evidence="6" id="KW-1185">Reference proteome</keyword>
<dbReference type="PROSITE" id="PS50995">
    <property type="entry name" value="HTH_MARR_2"/>
    <property type="match status" value="1"/>
</dbReference>
<evidence type="ECO:0000313" key="6">
    <source>
        <dbReference type="Proteomes" id="UP000518605"/>
    </source>
</evidence>
<dbReference type="PANTHER" id="PTHR42756:SF1">
    <property type="entry name" value="TRANSCRIPTIONAL REPRESSOR OF EMRAB OPERON"/>
    <property type="match status" value="1"/>
</dbReference>
<evidence type="ECO:0000256" key="2">
    <source>
        <dbReference type="ARBA" id="ARBA00023125"/>
    </source>
</evidence>
<dbReference type="SMART" id="SM00347">
    <property type="entry name" value="HTH_MARR"/>
    <property type="match status" value="1"/>
</dbReference>
<keyword evidence="2" id="KW-0238">DNA-binding</keyword>
<proteinExistence type="predicted"/>
<evidence type="ECO:0000259" key="4">
    <source>
        <dbReference type="PROSITE" id="PS50995"/>
    </source>
</evidence>
<dbReference type="Proteomes" id="UP000518605">
    <property type="component" value="Unassembled WGS sequence"/>
</dbReference>
<dbReference type="PRINTS" id="PR00598">
    <property type="entry name" value="HTHMARR"/>
</dbReference>
<dbReference type="InterPro" id="IPR036390">
    <property type="entry name" value="WH_DNA-bd_sf"/>
</dbReference>
<dbReference type="Gene3D" id="1.10.10.10">
    <property type="entry name" value="Winged helix-like DNA-binding domain superfamily/Winged helix DNA-binding domain"/>
    <property type="match status" value="1"/>
</dbReference>
<accession>A0A7W5C697</accession>
<organism evidence="5 6">
    <name type="scientific">Paenibacillus endophyticus</name>
    <dbReference type="NCBI Taxonomy" id="1294268"/>
    <lineage>
        <taxon>Bacteria</taxon>
        <taxon>Bacillati</taxon>
        <taxon>Bacillota</taxon>
        <taxon>Bacilli</taxon>
        <taxon>Bacillales</taxon>
        <taxon>Paenibacillaceae</taxon>
        <taxon>Paenibacillus</taxon>
    </lineage>
</organism>
<dbReference type="SUPFAM" id="SSF46785">
    <property type="entry name" value="Winged helix' DNA-binding domain"/>
    <property type="match status" value="1"/>
</dbReference>
<keyword evidence="1" id="KW-0805">Transcription regulation</keyword>
<gene>
    <name evidence="5" type="ORF">FHS16_001971</name>
</gene>